<keyword evidence="2" id="KW-1185">Reference proteome</keyword>
<dbReference type="HOGENOM" id="CLU_980140_0_0_1"/>
<dbReference type="Proteomes" id="UP000003163">
    <property type="component" value="Unassembled WGS sequence"/>
</dbReference>
<reference evidence="1 2" key="1">
    <citation type="submission" date="2011-08" db="EMBL/GenBank/DDBJ databases">
        <authorList>
            <person name="Liu Z.J."/>
            <person name="Shi F.L."/>
            <person name="Lu J.Q."/>
            <person name="Li M."/>
            <person name="Wang Z.L."/>
        </authorList>
    </citation>
    <scope>NUCLEOTIDE SEQUENCE [LARGE SCALE GENOMIC DNA]</scope>
    <source>
        <strain evidence="1 2">USNM 41457</strain>
    </source>
</reference>
<comment type="caution">
    <text evidence="1">The sequence shown here is derived from an EMBL/GenBank/DDBJ whole genome shotgun (WGS) entry which is preliminary data.</text>
</comment>
<evidence type="ECO:0000313" key="2">
    <source>
        <dbReference type="Proteomes" id="UP000003163"/>
    </source>
</evidence>
<accession>J9DC82</accession>
<dbReference type="EMBL" id="AFBI03000007">
    <property type="protein sequence ID" value="EJW05356.1"/>
    <property type="molecule type" value="Genomic_DNA"/>
</dbReference>
<name>J9DC82_EDHAE</name>
<sequence length="284" mass="32163">MRIKKYYEIGNINSAYSLFNCLSVFILRRSVDFNSVFNLLVDVVASESNDVLPLSLQLLSLLVIINTHDFSTNVTNENLNNLNNSINTCQNSFNLSNTSISSNTTNITNTNKVNLNSTQIETLLNIIKTEQIWKNKNNTLPLTLLSISLHLHNSIHLTLLQNLSQFLIQIHPNAAYLILQYICTTDTLNFVTTISNQNIQYDEMIVLLSKCDGNFDNAINVCVNELLKMLISKSSVRRLLGALKEVHKNVDAGLKDRVKQLFVRNKRRSCQSNLVDVVMLVFNL</sequence>
<dbReference type="VEuPathDB" id="MicrosporidiaDB:EDEG_00582"/>
<dbReference type="InParanoid" id="J9DC82"/>
<reference evidence="2" key="2">
    <citation type="submission" date="2015-07" db="EMBL/GenBank/DDBJ databases">
        <title>Contrasting host-pathogen interactions and genome evolution in two generalist and specialist microsporidian pathogens of mosquitoes.</title>
        <authorList>
            <consortium name="The Broad Institute Genomics Platform"/>
            <consortium name="The Broad Institute Genome Sequencing Center for Infectious Disease"/>
            <person name="Cuomo C.A."/>
            <person name="Sanscrainte N.D."/>
            <person name="Goldberg J.M."/>
            <person name="Heiman D."/>
            <person name="Young S."/>
            <person name="Zeng Q."/>
            <person name="Becnel J.J."/>
            <person name="Birren B.W."/>
        </authorList>
    </citation>
    <scope>NUCLEOTIDE SEQUENCE [LARGE SCALE GENOMIC DNA]</scope>
    <source>
        <strain evidence="2">USNM 41457</strain>
    </source>
</reference>
<proteinExistence type="predicted"/>
<organism evidence="1 2">
    <name type="scientific">Edhazardia aedis (strain USNM 41457)</name>
    <name type="common">Microsporidian parasite</name>
    <dbReference type="NCBI Taxonomy" id="1003232"/>
    <lineage>
        <taxon>Eukaryota</taxon>
        <taxon>Fungi</taxon>
        <taxon>Fungi incertae sedis</taxon>
        <taxon>Microsporidia</taxon>
        <taxon>Edhazardia</taxon>
    </lineage>
</organism>
<evidence type="ECO:0000313" key="1">
    <source>
        <dbReference type="EMBL" id="EJW05356.1"/>
    </source>
</evidence>
<protein>
    <submittedName>
        <fullName evidence="1">Uncharacterized protein</fullName>
    </submittedName>
</protein>
<gene>
    <name evidence="1" type="ORF">EDEG_00582</name>
</gene>
<dbReference type="AlphaFoldDB" id="J9DC82"/>